<feature type="transmembrane region" description="Helical" evidence="7">
    <location>
        <begin position="61"/>
        <end position="90"/>
    </location>
</feature>
<evidence type="ECO:0000256" key="2">
    <source>
        <dbReference type="ARBA" id="ARBA00022448"/>
    </source>
</evidence>
<dbReference type="CDD" id="cd06261">
    <property type="entry name" value="TM_PBP2"/>
    <property type="match status" value="1"/>
</dbReference>
<sequence>MTRRLPYLFIAGAAVYLVLLTAAPLLNGLWLSLTDAKLLNPTGGVFIGFEHYGKLFGEPGFYHSLLVTLVYSAATVAGSLLLGTLAAVLLNRSFPGRTAARTILTMPWAVPTVAVALIFVWIYNNDSGVLNRGVRALGFDGEGWLTDTTWALSAVTVASIWKVFPFVMLVVLAALQSVPDELYESARVDGADPVNTFRDIVYPYLTPTLRIVALLMTIWSLRRFDIIWLLTQGGPVEATNTVVISVYRESFLNSDLGLSAALGAVGLLLSTLVTMAHFLLDRRETAW</sequence>
<feature type="transmembrane region" description="Helical" evidence="7">
    <location>
        <begin position="150"/>
        <end position="175"/>
    </location>
</feature>
<keyword evidence="6 7" id="KW-0472">Membrane</keyword>
<gene>
    <name evidence="9" type="ORF">ACIBG2_38085</name>
</gene>
<evidence type="ECO:0000313" key="10">
    <source>
        <dbReference type="Proteomes" id="UP001612741"/>
    </source>
</evidence>
<evidence type="ECO:0000259" key="8">
    <source>
        <dbReference type="PROSITE" id="PS50928"/>
    </source>
</evidence>
<feature type="transmembrane region" description="Helical" evidence="7">
    <location>
        <begin position="201"/>
        <end position="221"/>
    </location>
</feature>
<dbReference type="Gene3D" id="1.10.3720.10">
    <property type="entry name" value="MetI-like"/>
    <property type="match status" value="1"/>
</dbReference>
<dbReference type="RefSeq" id="WP_397089031.1">
    <property type="nucleotide sequence ID" value="NZ_JBITGY010000011.1"/>
</dbReference>
<evidence type="ECO:0000313" key="9">
    <source>
        <dbReference type="EMBL" id="MFI6503244.1"/>
    </source>
</evidence>
<reference evidence="9 10" key="1">
    <citation type="submission" date="2024-10" db="EMBL/GenBank/DDBJ databases">
        <title>The Natural Products Discovery Center: Release of the First 8490 Sequenced Strains for Exploring Actinobacteria Biosynthetic Diversity.</title>
        <authorList>
            <person name="Kalkreuter E."/>
            <person name="Kautsar S.A."/>
            <person name="Yang D."/>
            <person name="Bader C.D."/>
            <person name="Teijaro C.N."/>
            <person name="Fluegel L."/>
            <person name="Davis C.M."/>
            <person name="Simpson J.R."/>
            <person name="Lauterbach L."/>
            <person name="Steele A.D."/>
            <person name="Gui C."/>
            <person name="Meng S."/>
            <person name="Li G."/>
            <person name="Viehrig K."/>
            <person name="Ye F."/>
            <person name="Su P."/>
            <person name="Kiefer A.F."/>
            <person name="Nichols A."/>
            <person name="Cepeda A.J."/>
            <person name="Yan W."/>
            <person name="Fan B."/>
            <person name="Jiang Y."/>
            <person name="Adhikari A."/>
            <person name="Zheng C.-J."/>
            <person name="Schuster L."/>
            <person name="Cowan T.M."/>
            <person name="Smanski M.J."/>
            <person name="Chevrette M.G."/>
            <person name="De Carvalho L.P.S."/>
            <person name="Shen B."/>
        </authorList>
    </citation>
    <scope>NUCLEOTIDE SEQUENCE [LARGE SCALE GENOMIC DNA]</scope>
    <source>
        <strain evidence="9 10">NPDC050545</strain>
    </source>
</reference>
<comment type="caution">
    <text evidence="9">The sequence shown here is derived from an EMBL/GenBank/DDBJ whole genome shotgun (WGS) entry which is preliminary data.</text>
</comment>
<keyword evidence="5 7" id="KW-1133">Transmembrane helix</keyword>
<evidence type="ECO:0000256" key="1">
    <source>
        <dbReference type="ARBA" id="ARBA00004651"/>
    </source>
</evidence>
<dbReference type="InterPro" id="IPR000515">
    <property type="entry name" value="MetI-like"/>
</dbReference>
<dbReference type="SUPFAM" id="SSF161098">
    <property type="entry name" value="MetI-like"/>
    <property type="match status" value="1"/>
</dbReference>
<name>A0ABW7Z4Y9_9ACTN</name>
<comment type="similarity">
    <text evidence="7">Belongs to the binding-protein-dependent transport system permease family.</text>
</comment>
<feature type="domain" description="ABC transmembrane type-1" evidence="8">
    <location>
        <begin position="65"/>
        <end position="277"/>
    </location>
</feature>
<keyword evidence="10" id="KW-1185">Reference proteome</keyword>
<dbReference type="Proteomes" id="UP001612741">
    <property type="component" value="Unassembled WGS sequence"/>
</dbReference>
<dbReference type="PROSITE" id="PS50928">
    <property type="entry name" value="ABC_TM1"/>
    <property type="match status" value="1"/>
</dbReference>
<protein>
    <submittedName>
        <fullName evidence="9">Carbohydrate ABC transporter permease</fullName>
    </submittedName>
</protein>
<feature type="transmembrane region" description="Helical" evidence="7">
    <location>
        <begin position="7"/>
        <end position="31"/>
    </location>
</feature>
<dbReference type="PANTHER" id="PTHR43227">
    <property type="entry name" value="BLL4140 PROTEIN"/>
    <property type="match status" value="1"/>
</dbReference>
<dbReference type="InterPro" id="IPR035906">
    <property type="entry name" value="MetI-like_sf"/>
</dbReference>
<dbReference type="EMBL" id="JBITGY010000011">
    <property type="protein sequence ID" value="MFI6503244.1"/>
    <property type="molecule type" value="Genomic_DNA"/>
</dbReference>
<comment type="subcellular location">
    <subcellularLocation>
        <location evidence="1 7">Cell membrane</location>
        <topology evidence="1 7">Multi-pass membrane protein</topology>
    </subcellularLocation>
</comment>
<proteinExistence type="inferred from homology"/>
<organism evidence="9 10">
    <name type="scientific">Nonomuraea typhae</name>
    <dbReference type="NCBI Taxonomy" id="2603600"/>
    <lineage>
        <taxon>Bacteria</taxon>
        <taxon>Bacillati</taxon>
        <taxon>Actinomycetota</taxon>
        <taxon>Actinomycetes</taxon>
        <taxon>Streptosporangiales</taxon>
        <taxon>Streptosporangiaceae</taxon>
        <taxon>Nonomuraea</taxon>
    </lineage>
</organism>
<keyword evidence="3" id="KW-1003">Cell membrane</keyword>
<feature type="transmembrane region" description="Helical" evidence="7">
    <location>
        <begin position="256"/>
        <end position="280"/>
    </location>
</feature>
<keyword evidence="2 7" id="KW-0813">Transport</keyword>
<evidence type="ECO:0000256" key="5">
    <source>
        <dbReference type="ARBA" id="ARBA00022989"/>
    </source>
</evidence>
<evidence type="ECO:0000256" key="4">
    <source>
        <dbReference type="ARBA" id="ARBA00022692"/>
    </source>
</evidence>
<keyword evidence="4 7" id="KW-0812">Transmembrane</keyword>
<dbReference type="PANTHER" id="PTHR43227:SF8">
    <property type="entry name" value="DIACETYLCHITOBIOSE UPTAKE SYSTEM PERMEASE PROTEIN DASB"/>
    <property type="match status" value="1"/>
</dbReference>
<evidence type="ECO:0000256" key="3">
    <source>
        <dbReference type="ARBA" id="ARBA00022475"/>
    </source>
</evidence>
<feature type="transmembrane region" description="Helical" evidence="7">
    <location>
        <begin position="102"/>
        <end position="123"/>
    </location>
</feature>
<dbReference type="InterPro" id="IPR050809">
    <property type="entry name" value="UgpAE/MalFG_permease"/>
</dbReference>
<accession>A0ABW7Z4Y9</accession>
<evidence type="ECO:0000256" key="7">
    <source>
        <dbReference type="RuleBase" id="RU363032"/>
    </source>
</evidence>
<dbReference type="Pfam" id="PF00528">
    <property type="entry name" value="BPD_transp_1"/>
    <property type="match status" value="1"/>
</dbReference>
<evidence type="ECO:0000256" key="6">
    <source>
        <dbReference type="ARBA" id="ARBA00023136"/>
    </source>
</evidence>